<feature type="domain" description="AAA+ ATPase" evidence="5">
    <location>
        <begin position="281"/>
        <end position="420"/>
    </location>
</feature>
<evidence type="ECO:0000313" key="7">
    <source>
        <dbReference type="RefSeq" id="XP_030752993.1"/>
    </source>
</evidence>
<dbReference type="KEGG" id="soy:115880021"/>
<gene>
    <name evidence="7" type="primary">LOC115880021</name>
</gene>
<evidence type="ECO:0000256" key="3">
    <source>
        <dbReference type="ARBA" id="ARBA00022840"/>
    </source>
</evidence>
<comment type="similarity">
    <text evidence="1">Belongs to the AAA ATPase family.</text>
</comment>
<dbReference type="FunFam" id="1.10.8.60:FF:000112">
    <property type="entry name" value="Smallminded, isoform A"/>
    <property type="match status" value="1"/>
</dbReference>
<dbReference type="GO" id="GO:0042254">
    <property type="term" value="P:ribosome biogenesis"/>
    <property type="evidence" value="ECO:0007669"/>
    <property type="project" value="TreeGrafter"/>
</dbReference>
<dbReference type="SUPFAM" id="SSF52540">
    <property type="entry name" value="P-loop containing nucleoside triphosphate hydrolases"/>
    <property type="match status" value="2"/>
</dbReference>
<dbReference type="GO" id="GO:0003723">
    <property type="term" value="F:RNA binding"/>
    <property type="evidence" value="ECO:0007669"/>
    <property type="project" value="TreeGrafter"/>
</dbReference>
<dbReference type="InterPro" id="IPR003593">
    <property type="entry name" value="AAA+_ATPase"/>
</dbReference>
<dbReference type="InterPro" id="IPR027417">
    <property type="entry name" value="P-loop_NTPase"/>
</dbReference>
<dbReference type="InParanoid" id="A0A6J2XN83"/>
<evidence type="ECO:0000256" key="1">
    <source>
        <dbReference type="ARBA" id="ARBA00006914"/>
    </source>
</evidence>
<keyword evidence="6" id="KW-1185">Reference proteome</keyword>
<dbReference type="SMART" id="SM00382">
    <property type="entry name" value="AAA"/>
    <property type="match status" value="2"/>
</dbReference>
<dbReference type="InterPro" id="IPR003959">
    <property type="entry name" value="ATPase_AAA_core"/>
</dbReference>
<dbReference type="InterPro" id="IPR031996">
    <property type="entry name" value="NVL2_nucleolin-bd"/>
</dbReference>
<feature type="domain" description="AAA+ ATPase" evidence="5">
    <location>
        <begin position="704"/>
        <end position="841"/>
    </location>
</feature>
<proteinExistence type="inferred from homology"/>
<dbReference type="FunCoup" id="A0A6J2XN83">
    <property type="interactions" value="2479"/>
</dbReference>
<dbReference type="InterPro" id="IPR041569">
    <property type="entry name" value="AAA_lid_3"/>
</dbReference>
<dbReference type="OrthoDB" id="27435at2759"/>
<organism evidence="6 7">
    <name type="scientific">Sitophilus oryzae</name>
    <name type="common">Rice weevil</name>
    <name type="synonym">Curculio oryzae</name>
    <dbReference type="NCBI Taxonomy" id="7048"/>
    <lineage>
        <taxon>Eukaryota</taxon>
        <taxon>Metazoa</taxon>
        <taxon>Ecdysozoa</taxon>
        <taxon>Arthropoda</taxon>
        <taxon>Hexapoda</taxon>
        <taxon>Insecta</taxon>
        <taxon>Pterygota</taxon>
        <taxon>Neoptera</taxon>
        <taxon>Endopterygota</taxon>
        <taxon>Coleoptera</taxon>
        <taxon>Polyphaga</taxon>
        <taxon>Cucujiformia</taxon>
        <taxon>Curculionidae</taxon>
        <taxon>Dryophthorinae</taxon>
        <taxon>Sitophilus</taxon>
    </lineage>
</organism>
<dbReference type="PANTHER" id="PTHR23077:SF171">
    <property type="entry name" value="NUCLEAR VALOSIN-CONTAINING PROTEIN-LIKE"/>
    <property type="match status" value="1"/>
</dbReference>
<dbReference type="FunFam" id="3.40.50.300:FF:000149">
    <property type="entry name" value="Nuclear valosin-containing protein-like"/>
    <property type="match status" value="1"/>
</dbReference>
<dbReference type="Gene3D" id="3.40.50.300">
    <property type="entry name" value="P-loop containing nucleotide triphosphate hydrolases"/>
    <property type="match status" value="2"/>
</dbReference>
<feature type="compositionally biased region" description="Acidic residues" evidence="4">
    <location>
        <begin position="104"/>
        <end position="120"/>
    </location>
</feature>
<evidence type="ECO:0000256" key="4">
    <source>
        <dbReference type="SAM" id="MobiDB-lite"/>
    </source>
</evidence>
<dbReference type="GO" id="GO:1990275">
    <property type="term" value="F:preribosome binding"/>
    <property type="evidence" value="ECO:0007669"/>
    <property type="project" value="TreeGrafter"/>
</dbReference>
<dbReference type="CDD" id="cd19530">
    <property type="entry name" value="RecA-like_NVL_r2-like"/>
    <property type="match status" value="1"/>
</dbReference>
<dbReference type="Gene3D" id="1.10.8.60">
    <property type="match status" value="2"/>
</dbReference>
<dbReference type="GO" id="GO:0016887">
    <property type="term" value="F:ATP hydrolysis activity"/>
    <property type="evidence" value="ECO:0007669"/>
    <property type="project" value="InterPro"/>
</dbReference>
<dbReference type="InterPro" id="IPR038100">
    <property type="entry name" value="NLV2_N_sf"/>
</dbReference>
<dbReference type="Pfam" id="PF17862">
    <property type="entry name" value="AAA_lid_3"/>
    <property type="match status" value="2"/>
</dbReference>
<keyword evidence="2" id="KW-0547">Nucleotide-binding</keyword>
<feature type="compositionally biased region" description="Polar residues" evidence="4">
    <location>
        <begin position="171"/>
        <end position="185"/>
    </location>
</feature>
<dbReference type="RefSeq" id="XP_030752993.1">
    <property type="nucleotide sequence ID" value="XM_030897133.1"/>
</dbReference>
<feature type="region of interest" description="Disordered" evidence="4">
    <location>
        <begin position="104"/>
        <end position="127"/>
    </location>
</feature>
<feature type="region of interest" description="Disordered" evidence="4">
    <location>
        <begin position="157"/>
        <end position="185"/>
    </location>
</feature>
<dbReference type="InterPro" id="IPR003960">
    <property type="entry name" value="ATPase_AAA_CS"/>
</dbReference>
<evidence type="ECO:0000256" key="2">
    <source>
        <dbReference type="ARBA" id="ARBA00022741"/>
    </source>
</evidence>
<dbReference type="Proteomes" id="UP000504635">
    <property type="component" value="Unplaced"/>
</dbReference>
<dbReference type="AlphaFoldDB" id="A0A6J2XN83"/>
<dbReference type="Pfam" id="PF00004">
    <property type="entry name" value="AAA"/>
    <property type="match status" value="2"/>
</dbReference>
<dbReference type="FunFam" id="3.40.50.300:FF:000600">
    <property type="entry name" value="Nuclear valosin-containing protein-like"/>
    <property type="match status" value="1"/>
</dbReference>
<dbReference type="PANTHER" id="PTHR23077">
    <property type="entry name" value="AAA-FAMILY ATPASE"/>
    <property type="match status" value="1"/>
</dbReference>
<reference evidence="7" key="1">
    <citation type="submission" date="2025-08" db="UniProtKB">
        <authorList>
            <consortium name="RefSeq"/>
        </authorList>
    </citation>
    <scope>IDENTIFICATION</scope>
</reference>
<evidence type="ECO:0000313" key="6">
    <source>
        <dbReference type="Proteomes" id="UP000504635"/>
    </source>
</evidence>
<keyword evidence="3" id="KW-0067">ATP-binding</keyword>
<evidence type="ECO:0000259" key="5">
    <source>
        <dbReference type="SMART" id="SM00382"/>
    </source>
</evidence>
<name>A0A6J2XN83_SITOR</name>
<dbReference type="GO" id="GO:0005524">
    <property type="term" value="F:ATP binding"/>
    <property type="evidence" value="ECO:0007669"/>
    <property type="project" value="UniProtKB-KW"/>
</dbReference>
<feature type="compositionally biased region" description="Basic and acidic residues" evidence="4">
    <location>
        <begin position="500"/>
        <end position="525"/>
    </location>
</feature>
<dbReference type="CDD" id="cd19518">
    <property type="entry name" value="RecA-like_NVL_r1-like"/>
    <property type="match status" value="1"/>
</dbReference>
<dbReference type="PROSITE" id="PS00674">
    <property type="entry name" value="AAA"/>
    <property type="match status" value="2"/>
</dbReference>
<dbReference type="GO" id="GO:0005634">
    <property type="term" value="C:nucleus"/>
    <property type="evidence" value="ECO:0007669"/>
    <property type="project" value="TreeGrafter"/>
</dbReference>
<feature type="region of interest" description="Disordered" evidence="4">
    <location>
        <begin position="500"/>
        <end position="550"/>
    </location>
</feature>
<dbReference type="Pfam" id="PF16725">
    <property type="entry name" value="Nucleolin_bd"/>
    <property type="match status" value="1"/>
</dbReference>
<dbReference type="Gene3D" id="1.10.10.2010">
    <property type="match status" value="1"/>
</dbReference>
<dbReference type="InterPro" id="IPR050168">
    <property type="entry name" value="AAA_ATPase_domain"/>
</dbReference>
<protein>
    <submittedName>
        <fullName evidence="7">Nuclear valosin-containing protein-like</fullName>
    </submittedName>
</protein>
<sequence>MGKINNTVNPGVEIIPISDHNTGQSQEKAVNSVVKMPYMSDPSIIPRVQKYLENNIDKTYVDINQMADELQKKYREYGKRKRSAFRASVKKAYSVVLQSYGLEDREESSDDIVSEDSDSSDNDKFANDSMNNQLAEMYQRPAAVKPKLDENELIDISSEDSEEEAAYNNYGSKTNGASTSAQPNRTVIVPGFLSNQTLYDKRRTETEPQERPKKRKLEATISPIKDISTMSKKKKIRGENMVEPAFTFKNIGGMDKVLEDVCKLLLHIRHPELYRKIGISPPRGFLLHGPPGCGKTLLANAIAGELGVQLIKVAAPELVAGVSGESEERIRELFERACSSAPCILFIDEIDAITPNRQNAQKEMERRIVAQLLSCLDDLSVNENGDRVLVIGATNRPDSIDPALRRAGRFDREICLGIPNEKAREQILKVLTTYLTLSDDFDYQKIAKFTPGYVGADLLSLTREASMVAVNRVFNDIKERRRIEQVVALQKATEEQQKAKELAKQKKAEEAEKKKREEEAAKEADQQEIVVDSPKAAENTKDKEADTSTDAVVVLDDNEESQSKSEPPAAASVGASIETNLNGAPPPSEVEPEIIVEEESLPPQEPMPVDEVKPLTDLEELKLWLHDRIPISDDQLRNLCITMEDFGKALKTVQPSAKREGFATVPDTTWDDIGSLKDIREELQMAILAPVRYSDRFEELGLHVPTGVLLCGPPGCGKTLLAKAIANEAGINFISVKGPELLNMYVGESEKAVRVCFERARNSAPCVIFFDELDALCPKRSDSREGGATMRVVNQMLTEMDGIEGRKGVFLLAASNRPDIVDPAVLRPGRLDKILYVGLPSREDRVDILRAITKNGTQPKLDEDVDIVSIGTSEQTKGYTGADLAALVREASVLALKEFMLGGEANLKVSSRHFIRAAEKIRPSVPEKDQKHYEKLRRMYTAVPEEAEVEEMEYS</sequence>
<dbReference type="GeneID" id="115880021"/>
<accession>A0A6J2XN83</accession>